<dbReference type="PANTHER" id="PTHR13479">
    <property type="entry name" value="30S RIBOSOMAL PROTEIN S18"/>
    <property type="match status" value="1"/>
</dbReference>
<keyword evidence="5" id="KW-0699">rRNA-binding</keyword>
<dbReference type="Gene3D" id="4.10.640.10">
    <property type="entry name" value="Ribosomal protein S18"/>
    <property type="match status" value="1"/>
</dbReference>
<name>A0A9D1SIJ8_9FIRM</name>
<evidence type="ECO:0000256" key="5">
    <source>
        <dbReference type="HAMAP-Rule" id="MF_00270"/>
    </source>
</evidence>
<gene>
    <name evidence="5" type="primary">rpsR</name>
    <name evidence="7" type="ORF">IAB69_02535</name>
</gene>
<comment type="caution">
    <text evidence="7">The sequence shown here is derived from an EMBL/GenBank/DDBJ whole genome shotgun (WGS) entry which is preliminary data.</text>
</comment>
<organism evidence="7 8">
    <name type="scientific">Candidatus Coproplasma excrementigallinarum</name>
    <dbReference type="NCBI Taxonomy" id="2840747"/>
    <lineage>
        <taxon>Bacteria</taxon>
        <taxon>Bacillati</taxon>
        <taxon>Bacillota</taxon>
        <taxon>Clostridia</taxon>
        <taxon>Eubacteriales</taxon>
        <taxon>Candidatus Coproplasma</taxon>
    </lineage>
</organism>
<reference evidence="7" key="1">
    <citation type="submission" date="2020-10" db="EMBL/GenBank/DDBJ databases">
        <authorList>
            <person name="Gilroy R."/>
        </authorList>
    </citation>
    <scope>NUCLEOTIDE SEQUENCE</scope>
    <source>
        <strain evidence="7">CHK195-12923</strain>
    </source>
</reference>
<dbReference type="InterPro" id="IPR001648">
    <property type="entry name" value="Ribosomal_bS18"/>
</dbReference>
<dbReference type="GO" id="GO:0070181">
    <property type="term" value="F:small ribosomal subunit rRNA binding"/>
    <property type="evidence" value="ECO:0007669"/>
    <property type="project" value="TreeGrafter"/>
</dbReference>
<dbReference type="Pfam" id="PF01084">
    <property type="entry name" value="Ribosomal_S18"/>
    <property type="match status" value="1"/>
</dbReference>
<dbReference type="HAMAP" id="MF_00270">
    <property type="entry name" value="Ribosomal_bS18"/>
    <property type="match status" value="1"/>
</dbReference>
<accession>A0A9D1SIJ8</accession>
<evidence type="ECO:0000256" key="1">
    <source>
        <dbReference type="ARBA" id="ARBA00005589"/>
    </source>
</evidence>
<dbReference type="InterPro" id="IPR036870">
    <property type="entry name" value="Ribosomal_bS18_sf"/>
</dbReference>
<dbReference type="PRINTS" id="PR00974">
    <property type="entry name" value="RIBOSOMALS18"/>
</dbReference>
<keyword evidence="5" id="KW-0694">RNA-binding</keyword>
<evidence type="ECO:0000256" key="4">
    <source>
        <dbReference type="ARBA" id="ARBA00035141"/>
    </source>
</evidence>
<dbReference type="EMBL" id="DVNE01000024">
    <property type="protein sequence ID" value="HIU61506.1"/>
    <property type="molecule type" value="Genomic_DNA"/>
</dbReference>
<comment type="subunit">
    <text evidence="5">Part of the 30S ribosomal subunit. Forms a tight heterodimer with protein bS6.</text>
</comment>
<evidence type="ECO:0000256" key="6">
    <source>
        <dbReference type="RuleBase" id="RU003910"/>
    </source>
</evidence>
<evidence type="ECO:0000313" key="7">
    <source>
        <dbReference type="EMBL" id="HIU61506.1"/>
    </source>
</evidence>
<dbReference type="PANTHER" id="PTHR13479:SF40">
    <property type="entry name" value="SMALL RIBOSOMAL SUBUNIT PROTEIN BS18M"/>
    <property type="match status" value="1"/>
</dbReference>
<dbReference type="GO" id="GO:0003735">
    <property type="term" value="F:structural constituent of ribosome"/>
    <property type="evidence" value="ECO:0007669"/>
    <property type="project" value="InterPro"/>
</dbReference>
<evidence type="ECO:0000313" key="8">
    <source>
        <dbReference type="Proteomes" id="UP000824110"/>
    </source>
</evidence>
<proteinExistence type="inferred from homology"/>
<evidence type="ECO:0000256" key="2">
    <source>
        <dbReference type="ARBA" id="ARBA00022980"/>
    </source>
</evidence>
<keyword evidence="2 5" id="KW-0689">Ribosomal protein</keyword>
<dbReference type="PROSITE" id="PS00057">
    <property type="entry name" value="RIBOSOMAL_S18"/>
    <property type="match status" value="1"/>
</dbReference>
<comment type="similarity">
    <text evidence="1 5 6">Belongs to the bacterial ribosomal protein bS18 family.</text>
</comment>
<dbReference type="NCBIfam" id="TIGR00165">
    <property type="entry name" value="S18"/>
    <property type="match status" value="1"/>
</dbReference>
<dbReference type="AlphaFoldDB" id="A0A9D1SIJ8"/>
<dbReference type="Proteomes" id="UP000824110">
    <property type="component" value="Unassembled WGS sequence"/>
</dbReference>
<comment type="function">
    <text evidence="5">Binds as a heterodimer with protein bS6 to the central domain of the 16S rRNA, where it helps stabilize the platform of the 30S subunit.</text>
</comment>
<protein>
    <recommendedName>
        <fullName evidence="4 5">Small ribosomal subunit protein bS18</fullName>
    </recommendedName>
</protein>
<dbReference type="InterPro" id="IPR018275">
    <property type="entry name" value="Ribosomal_bS18_CS"/>
</dbReference>
<sequence>MEENKPVRKNYKKTSRKKVCVFCQEKVEVIDYKDVARLKKFITEGGKIVPRRMSGTCAKHQRELSKAIKRARVAALLPFKGE</sequence>
<dbReference type="GO" id="GO:0006412">
    <property type="term" value="P:translation"/>
    <property type="evidence" value="ECO:0007669"/>
    <property type="project" value="UniProtKB-UniRule"/>
</dbReference>
<reference evidence="7" key="2">
    <citation type="journal article" date="2021" name="PeerJ">
        <title>Extensive microbial diversity within the chicken gut microbiome revealed by metagenomics and culture.</title>
        <authorList>
            <person name="Gilroy R."/>
            <person name="Ravi A."/>
            <person name="Getino M."/>
            <person name="Pursley I."/>
            <person name="Horton D.L."/>
            <person name="Alikhan N.F."/>
            <person name="Baker D."/>
            <person name="Gharbi K."/>
            <person name="Hall N."/>
            <person name="Watson M."/>
            <person name="Adriaenssens E.M."/>
            <person name="Foster-Nyarko E."/>
            <person name="Jarju S."/>
            <person name="Secka A."/>
            <person name="Antonio M."/>
            <person name="Oren A."/>
            <person name="Chaudhuri R.R."/>
            <person name="La Ragione R."/>
            <person name="Hildebrand F."/>
            <person name="Pallen M.J."/>
        </authorList>
    </citation>
    <scope>NUCLEOTIDE SEQUENCE</scope>
    <source>
        <strain evidence="7">CHK195-12923</strain>
    </source>
</reference>
<evidence type="ECO:0000256" key="3">
    <source>
        <dbReference type="ARBA" id="ARBA00023274"/>
    </source>
</evidence>
<keyword evidence="3 5" id="KW-0687">Ribonucleoprotein</keyword>
<dbReference type="SUPFAM" id="SSF46911">
    <property type="entry name" value="Ribosomal protein S18"/>
    <property type="match status" value="1"/>
</dbReference>
<dbReference type="GO" id="GO:0022627">
    <property type="term" value="C:cytosolic small ribosomal subunit"/>
    <property type="evidence" value="ECO:0007669"/>
    <property type="project" value="TreeGrafter"/>
</dbReference>